<dbReference type="Gene3D" id="2.30.30.40">
    <property type="entry name" value="SH3 Domains"/>
    <property type="match status" value="1"/>
</dbReference>
<comment type="catalytic activity">
    <reaction evidence="1">
        <text>Hydrolyzes the link between N-acetylmuramoyl residues and L-amino acid residues in certain cell-wall glycopeptides.</text>
        <dbReference type="EC" id="3.5.1.28"/>
    </reaction>
</comment>
<dbReference type="SUPFAM" id="SSF54001">
    <property type="entry name" value="Cysteine proteinases"/>
    <property type="match status" value="1"/>
</dbReference>
<protein>
    <recommendedName>
        <fullName evidence="2">N-acetylmuramoyl-L-alanine amidase</fullName>
        <ecNumber evidence="2">3.5.1.28</ecNumber>
    </recommendedName>
</protein>
<evidence type="ECO:0000256" key="2">
    <source>
        <dbReference type="ARBA" id="ARBA00011901"/>
    </source>
</evidence>
<dbReference type="EMBL" id="LR594035">
    <property type="protein sequence ID" value="VTS13242.1"/>
    <property type="molecule type" value="Genomic_DNA"/>
</dbReference>
<dbReference type="AlphaFoldDB" id="A0A4U9XK92"/>
<feature type="domain" description="Peptidase C51" evidence="3">
    <location>
        <begin position="34"/>
        <end position="164"/>
    </location>
</feature>
<dbReference type="InterPro" id="IPR038765">
    <property type="entry name" value="Papain-like_cys_pep_sf"/>
</dbReference>
<dbReference type="PROSITE" id="PS50911">
    <property type="entry name" value="CHAP"/>
    <property type="match status" value="1"/>
</dbReference>
<dbReference type="Proteomes" id="UP000304914">
    <property type="component" value="Chromosome"/>
</dbReference>
<dbReference type="EC" id="3.5.1.28" evidence="2"/>
<dbReference type="Pfam" id="PF05257">
    <property type="entry name" value="CHAP"/>
    <property type="match status" value="1"/>
</dbReference>
<sequence length="363" mass="41087">MKYFTNKGILFLLLISLGLTTLFPSCCQPVRARVIGDDYPINWKSGWGADSWGMYLRQCTSFVAYRLHNVNGFSLPPGYGNADSWGYVARRKGYQVDINPQVGSVAWFDKGVNLSHRDYGHVAWVAEVKGNLVTLEEYNYNAGQGPEKYHRREILRQEASGYIHFKDLINNSSNTSISQISRQLKLPSKGSYTFSQRRAVKAHPSLNSSDLVYYEKGNIVHYDKVLEVDGYRWLSYIGGSGNRRYVAIEKLEQQVGPREFQVEQIVQFKGPFQVSHNHGWMISSDILAGGPATQLNWLDPGTLFETSKNGQKAGDQVLYPGDYFSIPGEFKILQIDQKSKGIKIKIGQKETWVSMDHVHQKAS</sequence>
<proteinExistence type="predicted"/>
<evidence type="ECO:0000313" key="4">
    <source>
        <dbReference type="EMBL" id="VTS13242.1"/>
    </source>
</evidence>
<gene>
    <name evidence="4" type="ORF">NCTC5385_00044</name>
</gene>
<evidence type="ECO:0000256" key="1">
    <source>
        <dbReference type="ARBA" id="ARBA00001561"/>
    </source>
</evidence>
<dbReference type="Pfam" id="PF08460">
    <property type="entry name" value="SH3_5"/>
    <property type="match status" value="1"/>
</dbReference>
<dbReference type="STRING" id="873448.STRPO_1436"/>
<organism evidence="4 5">
    <name type="scientific">Streptococcus pseudoporcinus</name>
    <dbReference type="NCBI Taxonomy" id="361101"/>
    <lineage>
        <taxon>Bacteria</taxon>
        <taxon>Bacillati</taxon>
        <taxon>Bacillota</taxon>
        <taxon>Bacilli</taxon>
        <taxon>Lactobacillales</taxon>
        <taxon>Streptococcaceae</taxon>
        <taxon>Streptococcus</taxon>
    </lineage>
</organism>
<dbReference type="GO" id="GO:0008745">
    <property type="term" value="F:N-acetylmuramoyl-L-alanine amidase activity"/>
    <property type="evidence" value="ECO:0007669"/>
    <property type="project" value="UniProtKB-EC"/>
</dbReference>
<dbReference type="InterPro" id="IPR007921">
    <property type="entry name" value="CHAP_dom"/>
</dbReference>
<name>A0A4U9XK92_9STRE</name>
<dbReference type="Gene3D" id="3.90.1720.10">
    <property type="entry name" value="endopeptidase domain like (from Nostoc punctiforme)"/>
    <property type="match status" value="1"/>
</dbReference>
<dbReference type="RefSeq" id="WP_138067812.1">
    <property type="nucleotide sequence ID" value="NZ_LR594035.1"/>
</dbReference>
<evidence type="ECO:0000313" key="5">
    <source>
        <dbReference type="Proteomes" id="UP000304914"/>
    </source>
</evidence>
<evidence type="ECO:0000259" key="3">
    <source>
        <dbReference type="PROSITE" id="PS50911"/>
    </source>
</evidence>
<dbReference type="InterPro" id="IPR003646">
    <property type="entry name" value="SH3-like_bac-type"/>
</dbReference>
<reference evidence="4 5" key="1">
    <citation type="submission" date="2019-05" db="EMBL/GenBank/DDBJ databases">
        <authorList>
            <consortium name="Pathogen Informatics"/>
        </authorList>
    </citation>
    <scope>NUCLEOTIDE SEQUENCE [LARGE SCALE GENOMIC DNA]</scope>
    <source>
        <strain evidence="4 5">NCTC5385</strain>
    </source>
</reference>
<accession>A0A4U9XK92</accession>